<proteinExistence type="predicted"/>
<gene>
    <name evidence="1" type="ORF">CX676_17385</name>
</gene>
<name>A0A2H5F4H0_9RHOB</name>
<accession>A0A2H5F4H0</accession>
<reference evidence="1 2" key="1">
    <citation type="journal article" date="2013" name="Antonie Van Leeuwenhoek">
        <title>Paracoccus zhejiangensis sp. nov., isolated from activated sludge in wastewater-treatment system.</title>
        <authorList>
            <person name="Wu Z.G."/>
            <person name="Zhang D.F."/>
            <person name="Liu Y.L."/>
            <person name="Wang F."/>
            <person name="Jiang X."/>
            <person name="Li C."/>
            <person name="Li S.P."/>
            <person name="Hong Q."/>
            <person name="Li W.J."/>
        </authorList>
    </citation>
    <scope>NUCLEOTIDE SEQUENCE [LARGE SCALE GENOMIC DNA]</scope>
    <source>
        <strain evidence="1 2">J6</strain>
    </source>
</reference>
<keyword evidence="2" id="KW-1185">Reference proteome</keyword>
<dbReference type="Proteomes" id="UP000234530">
    <property type="component" value="Chromosome"/>
</dbReference>
<protein>
    <submittedName>
        <fullName evidence="1">DUF721 domain-containing protein</fullName>
    </submittedName>
</protein>
<dbReference type="KEGG" id="pzh:CX676_17385"/>
<dbReference type="OrthoDB" id="7160947at2"/>
<organism evidence="1 2">
    <name type="scientific">Paracoccus zhejiangensis</name>
    <dbReference type="NCBI Taxonomy" id="1077935"/>
    <lineage>
        <taxon>Bacteria</taxon>
        <taxon>Pseudomonadati</taxon>
        <taxon>Pseudomonadota</taxon>
        <taxon>Alphaproteobacteria</taxon>
        <taxon>Rhodobacterales</taxon>
        <taxon>Paracoccaceae</taxon>
        <taxon>Paracoccus</taxon>
    </lineage>
</organism>
<evidence type="ECO:0000313" key="1">
    <source>
        <dbReference type="EMBL" id="AUH66440.1"/>
    </source>
</evidence>
<evidence type="ECO:0000313" key="2">
    <source>
        <dbReference type="Proteomes" id="UP000234530"/>
    </source>
</evidence>
<dbReference type="EMBL" id="CP025430">
    <property type="protein sequence ID" value="AUH66440.1"/>
    <property type="molecule type" value="Genomic_DNA"/>
</dbReference>
<dbReference type="InterPro" id="IPR007922">
    <property type="entry name" value="DciA-like"/>
</dbReference>
<sequence length="167" mass="18116">MRGFEPAAKLVAAPVQSASEGRGFAVTRLLTHWPEVAGEQLAAMTRPVKISHSRGGFGATLTLLTMGPVAPMVEMQLPQLKERVNACYGYNAVQRILLTQTAPEGFAEGQARFLTKPPAAPEPSPVERKQAEAVAKRFSDEGLAAAMQQLALNHAHRKTRQNREDFA</sequence>
<dbReference type="Pfam" id="PF05258">
    <property type="entry name" value="DciA"/>
    <property type="match status" value="1"/>
</dbReference>
<dbReference type="AlphaFoldDB" id="A0A2H5F4H0"/>